<proteinExistence type="predicted"/>
<organism evidence="1 2">
    <name type="scientific">Phaeobacter piscinae</name>
    <dbReference type="NCBI Taxonomy" id="1580596"/>
    <lineage>
        <taxon>Bacteria</taxon>
        <taxon>Pseudomonadati</taxon>
        <taxon>Pseudomonadota</taxon>
        <taxon>Alphaproteobacteria</taxon>
        <taxon>Rhodobacterales</taxon>
        <taxon>Roseobacteraceae</taxon>
        <taxon>Phaeobacter</taxon>
    </lineage>
</organism>
<dbReference type="Gene3D" id="3.40.50.300">
    <property type="entry name" value="P-loop containing nucleotide triphosphate hydrolases"/>
    <property type="match status" value="1"/>
</dbReference>
<accession>A0AAN1GTY8</accession>
<reference evidence="1 2" key="1">
    <citation type="journal article" date="2017" name="Front. Microbiol.">
        <title>Phaeobacter piscinae sp. nov., a species of the Roseobacter group and potential aquaculture probiont.</title>
        <authorList>
            <person name="Sonnenschein E.C."/>
            <person name="Phippen C.B.W."/>
            <person name="Nielsen K.F."/>
            <person name="Mateiu R.V."/>
            <person name="Melchiorsen J."/>
            <person name="Gram L."/>
            <person name="Overmann J."/>
            <person name="Freese H.M."/>
        </authorList>
    </citation>
    <scope>NUCLEOTIDE SEQUENCE [LARGE SCALE GENOMIC DNA]</scope>
    <source>
        <strain evidence="1 2">P13</strain>
    </source>
</reference>
<protein>
    <submittedName>
        <fullName evidence="1">Uncharacterized protein</fullName>
    </submittedName>
</protein>
<name>A0AAN1GTY8_9RHOB</name>
<dbReference type="EMBL" id="CP010767">
    <property type="protein sequence ID" value="ATG45096.1"/>
    <property type="molecule type" value="Genomic_DNA"/>
</dbReference>
<evidence type="ECO:0000313" key="2">
    <source>
        <dbReference type="Proteomes" id="UP000218606"/>
    </source>
</evidence>
<dbReference type="Proteomes" id="UP000218606">
    <property type="component" value="Chromosome"/>
</dbReference>
<gene>
    <name evidence="1" type="ORF">PhaeoP13_03205</name>
</gene>
<dbReference type="SUPFAM" id="SSF52540">
    <property type="entry name" value="P-loop containing nucleoside triphosphate hydrolases"/>
    <property type="match status" value="1"/>
</dbReference>
<sequence length="1966" mass="218515">MTEGALESLCLLSEEAGVFDDLVILSGSHVEAVQIKSEHNATYVSLKTELDSDFLSSMVSAWKSLEERFQRTVHLTYIFPGLFSTNDTNLANEDASGARHSAEFARFISRDDLTPEIVQSSIWSDQMTRMMATCQLSEVQFFDFICKVTFEDERALVKNQIEAFNQDDRGKVEEIRNLLPNLVAHASPGDIWTEVDLISHLGWRSRLSQRNSHVFPVPSDYQESASTAALLQRIGELDSGYIALVGPPGTGKSTLLQRELHSTGEYRVARYLAFHPDKRHGLGRAEAVEFFNDTIADLYSQGIGGSRYRSDSLAGLRQEFGRQLGIASSEFQKTGRKTIIAIDGLDHVPREETPQISFLQELPAASAIPEGVLIVLGTQRLELPGIAPTILQQLGQDRRTITIEPLTRRAIAELADKAGLPSFVDRSSLYDCCDGHPLSARYYVEALSSVDTKEDAKRILGQDGLGQSIEQIYERVWQKIEQAAEAKPALALLARAEANLSCEQLASVTSDQTVELVLRDAGFLLKRSDGNRLAIFHNSFRLFVSRTTATRFGRYDEALDAEFQTKLASIADHAPPDDTQHWYKLRYLFRARKYHDVAKLGEAAYFRKSIRALRPEEEVYTDLRLVFGAVHETKNRVSLLRTLLIHKEVSYRFEAVSEIDFVDLLQDLEEPDRAFDHALATGDTSEGWLHLVDYFWDTGQREIARQLFEANEPLELFYGEDGFDPHQQMDLAEGWIERAHRFRPVDKLLGLVEGLVLRRPAHRAQDDEDDSWASGRLKFHLALGILGDSTDNDLASLQSHLGLSDEESATLAVYAAEQSLASGDTGQALERLAFAKNSGSLSTAHQSWRRAAAQLALKLGDTGFAKEMTASLIVPRLDREAMSHDMRQLAMAIIETERLAASLDMALPEEPRREQLEPSNLLANAHANLRRLGRLRGVADQQTPGVTSNELRTIVLYFSSAKPDRGDFDGHKYFASLPIIANQVLKAAFDAGEECLKAIVSLIDSLMDDDASNFSGSNGFRLAFATNTSKIDSHADQAADRIRAVEDTEQFFRTPHEAAEFFVSVARAYCSIGRTDLAKASLSAMHDQTFGYWLRAKKEPQYDYWKWVYRKACDECPEVMETGALSFAQFLLGMEETEGKGTAYRVYRCLVEELSFSPSVTAGIVSRLLDSDLVTWAGIFEAALVSVVKGDPALAPLAVVASARLIVPFAEDGLPRLLKTALPLMSKEERAQPIDVLIQSVERWCPPSKRELIVEAIVEHAPEMRDTVKPSLQKAAQMARELRRITHGEPRKSNSEQGNSSEIKVGSLSELIAYGDGKSTFGGGVDYSYAKAAETLIYEATEPEILGFLEERPQIERSAMCMVAVARYFMACGKRPLAETYLEKAKQASVNGHWSSFMGGEKLEVQRLIAEFSPESAADIAFDALTSELARGATDAGSLFINLDEVLELVSNEIPTSEYWNETQTHLENYREFQLAAPVSKNAAVENASQLLAFLIAQSFSLGCPEVILHAREAVADVASIASDPEVLEKVFEFLHPLPDGNREAVALASRLANQHQLRNSLVDEARYLLTKSDYVTTALSKRILRELGEEIPEAPQTDLPTFYSLQPLGGSQASNFDPPPGLLSDGRAMWSDDPWTWTSVLQFQLNLVHKASGIPLELLRRRCAMFMTEEGGKSAFGPDVEKQMLSKLRSLDLAFPYRRPMANAALRAVGKLIDELSRSGAIDSRVIPIIWEEIGGPSTILLPEPHPRPDWLDWPQMPVKEYGGIDSETWVNDPSQLMTSSFSNAGHMLAEETHFSLSASRVTSSADKLRLPIVANIEAGLEGLPKLFSRDEPQPLYDEKDSALVCRIPGTMFGSMRDEMITLCPYMAQQLGWIRNPQRPLELFDSKGKLVCKTIAWVDGTFSHQPSYEAEMYGIGQFIFCTTEGVQQLTAAGIQLHTNVKVKMSSIDDTRTVVANETIASHRLP</sequence>
<evidence type="ECO:0000313" key="1">
    <source>
        <dbReference type="EMBL" id="ATG45096.1"/>
    </source>
</evidence>
<dbReference type="InterPro" id="IPR027417">
    <property type="entry name" value="P-loop_NTPase"/>
</dbReference>